<gene>
    <name evidence="2" type="ORF">ACJMK2_037248</name>
</gene>
<feature type="repeat" description="WD" evidence="1">
    <location>
        <begin position="241"/>
        <end position="275"/>
    </location>
</feature>
<dbReference type="Proteomes" id="UP001634394">
    <property type="component" value="Unassembled WGS sequence"/>
</dbReference>
<name>A0ABD3WJP7_SINWO</name>
<dbReference type="InterPro" id="IPR053053">
    <property type="entry name" value="WD_repeat_protein"/>
</dbReference>
<dbReference type="SUPFAM" id="SSF50978">
    <property type="entry name" value="WD40 repeat-like"/>
    <property type="match status" value="1"/>
</dbReference>
<evidence type="ECO:0000313" key="2">
    <source>
        <dbReference type="EMBL" id="KAL3874202.1"/>
    </source>
</evidence>
<dbReference type="SMART" id="SM00320">
    <property type="entry name" value="WD40"/>
    <property type="match status" value="6"/>
</dbReference>
<dbReference type="PANTHER" id="PTHR44566:SF1">
    <property type="entry name" value="WD REPEAT-CONTAINING PROTEIN 25"/>
    <property type="match status" value="1"/>
</dbReference>
<proteinExistence type="predicted"/>
<keyword evidence="3" id="KW-1185">Reference proteome</keyword>
<dbReference type="InterPro" id="IPR001680">
    <property type="entry name" value="WD40_rpt"/>
</dbReference>
<comment type="caution">
    <text evidence="2">The sequence shown here is derived from an EMBL/GenBank/DDBJ whole genome shotgun (WGS) entry which is preliminary data.</text>
</comment>
<dbReference type="PANTHER" id="PTHR44566">
    <property type="entry name" value="TRANSDUCIN/WD40 REPEAT-LIKE SUPERFAMILY PROTEIN"/>
    <property type="match status" value="1"/>
</dbReference>
<dbReference type="InterPro" id="IPR015943">
    <property type="entry name" value="WD40/YVTN_repeat-like_dom_sf"/>
</dbReference>
<dbReference type="AlphaFoldDB" id="A0ABD3WJP7"/>
<accession>A0ABD3WJP7</accession>
<dbReference type="Gene3D" id="2.130.10.10">
    <property type="entry name" value="YVTN repeat-like/Quinoprotein amine dehydrogenase"/>
    <property type="match status" value="1"/>
</dbReference>
<evidence type="ECO:0000256" key="1">
    <source>
        <dbReference type="PROSITE-ProRule" id="PRU00221"/>
    </source>
</evidence>
<dbReference type="PROSITE" id="PS50082">
    <property type="entry name" value="WD_REPEATS_2"/>
    <property type="match status" value="1"/>
</dbReference>
<reference evidence="2 3" key="1">
    <citation type="submission" date="2024-11" db="EMBL/GenBank/DDBJ databases">
        <title>Chromosome-level genome assembly of the freshwater bivalve Anodonta woodiana.</title>
        <authorList>
            <person name="Chen X."/>
        </authorList>
    </citation>
    <scope>NUCLEOTIDE SEQUENCE [LARGE SCALE GENOMIC DNA]</scope>
    <source>
        <strain evidence="2">MN2024</strain>
        <tissue evidence="2">Gills</tissue>
    </source>
</reference>
<evidence type="ECO:0008006" key="4">
    <source>
        <dbReference type="Google" id="ProtNLM"/>
    </source>
</evidence>
<dbReference type="EMBL" id="JBJQND010000006">
    <property type="protein sequence ID" value="KAL3874202.1"/>
    <property type="molecule type" value="Genomic_DNA"/>
</dbReference>
<evidence type="ECO:0000313" key="3">
    <source>
        <dbReference type="Proteomes" id="UP001634394"/>
    </source>
</evidence>
<organism evidence="2 3">
    <name type="scientific">Sinanodonta woodiana</name>
    <name type="common">Chinese pond mussel</name>
    <name type="synonym">Anodonta woodiana</name>
    <dbReference type="NCBI Taxonomy" id="1069815"/>
    <lineage>
        <taxon>Eukaryota</taxon>
        <taxon>Metazoa</taxon>
        <taxon>Spiralia</taxon>
        <taxon>Lophotrochozoa</taxon>
        <taxon>Mollusca</taxon>
        <taxon>Bivalvia</taxon>
        <taxon>Autobranchia</taxon>
        <taxon>Heteroconchia</taxon>
        <taxon>Palaeoheterodonta</taxon>
        <taxon>Unionida</taxon>
        <taxon>Unionoidea</taxon>
        <taxon>Unionidae</taxon>
        <taxon>Unioninae</taxon>
        <taxon>Sinanodonta</taxon>
    </lineage>
</organism>
<sequence>MDLLLEYVSEEDDSVSEEDGASIQPEETICNAPSTCCHFLPDGNKRPVGSVNASDKSCSEDYFGLSETDNDDESNTSILSKSKIKPIKTGKKRSVRVGDVEVEIPDTSFWSDTSCSDVQTLNDSQSRTHATKKYRHSALHALGTMYGSINTRSPYMKRHLAQDNKSIARVKVKQEHTVLVRDAFDGERINNTPLDKVKTSKFGKEGLAVERKLFNIHPRIAAHLHKKENYSHIPRKIEKQLNAHNGVVNRVKWNCPDFSHLFLTTSLDTTVKIWNTWTQRDPCAAELRGHTKAVKDAEWSHCGRKILSCGYDKTALLTDVETGTILVKMHHESYATCCKFHHNSSLVLTGSHNKIQSWDTRTPNSAIKTFTHKDCFGQVHDLLFSRDGDEFFSCADLVSHDSADRNIIAWHLSSGAILSNQIYQERYTCTRLKLHPTEGQFMAQSNGNYIAIFSINRPYKMNKTKRFEGHMVDGYSIGFDVSSDGSLIFSGSSDGKLYCFNSQTGKLIRTLQTDFDICMDVALHPLLPSVIACCSWNGHVQVWH</sequence>
<dbReference type="InterPro" id="IPR036322">
    <property type="entry name" value="WD40_repeat_dom_sf"/>
</dbReference>
<protein>
    <recommendedName>
        <fullName evidence="4">WD repeat-containing protein 25</fullName>
    </recommendedName>
</protein>
<dbReference type="Pfam" id="PF00400">
    <property type="entry name" value="WD40"/>
    <property type="match status" value="4"/>
</dbReference>
<keyword evidence="1" id="KW-0853">WD repeat</keyword>